<dbReference type="EMBL" id="BONJ01000019">
    <property type="protein sequence ID" value="GIG15117.1"/>
    <property type="molecule type" value="Genomic_DNA"/>
</dbReference>
<keyword evidence="1" id="KW-0812">Transmembrane</keyword>
<dbReference type="AlphaFoldDB" id="A0A8J3L657"/>
<dbReference type="RefSeq" id="WP_166379430.1">
    <property type="nucleotide sequence ID" value="NZ_BAAATT010000005.1"/>
</dbReference>
<sequence>MDELKQIGAWAIVIALLGMAVVFAAQDARRERAQRRSTVGGREIRYGPPGSYHPRSSLWFGLLWMWIGGSAALASVVVLSTMPSVPPAAVLIAAGVSALSLLVGGWLLIGYLRTDVVEGTVLERRILITGEERTRGYWIAVDDGSTPVGGTAVSAADYTRVTPGALVRLRLTARGRQVRSLEVLRLPASANAAQAHTPPADLLVTPVQAARALGCPVEWVPAAPDVPGTRVYLYVPPGAQVADGTAWAPSLRVAEASDADATNALARRLTADSPKRWHHGDPSICRRGMSYLLTWGAGGLLIEGRVDVNETSGLSRLVYALKAPKPPRPQP</sequence>
<evidence type="ECO:0000313" key="3">
    <source>
        <dbReference type="Proteomes" id="UP000660339"/>
    </source>
</evidence>
<accession>A0A8J3L657</accession>
<keyword evidence="1" id="KW-1133">Transmembrane helix</keyword>
<reference evidence="2" key="1">
    <citation type="submission" date="2021-01" db="EMBL/GenBank/DDBJ databases">
        <title>Whole genome shotgun sequence of Catellatospora methionotrophica NBRC 14553.</title>
        <authorList>
            <person name="Komaki H."/>
            <person name="Tamura T."/>
        </authorList>
    </citation>
    <scope>NUCLEOTIDE SEQUENCE</scope>
    <source>
        <strain evidence="2">NBRC 14553</strain>
    </source>
</reference>
<keyword evidence="1" id="KW-0472">Membrane</keyword>
<evidence type="ECO:0000256" key="1">
    <source>
        <dbReference type="SAM" id="Phobius"/>
    </source>
</evidence>
<protein>
    <submittedName>
        <fullName evidence="2">Uncharacterized protein</fullName>
    </submittedName>
</protein>
<proteinExistence type="predicted"/>
<feature type="transmembrane region" description="Helical" evidence="1">
    <location>
        <begin position="58"/>
        <end position="82"/>
    </location>
</feature>
<gene>
    <name evidence="2" type="ORF">Cme02nite_34490</name>
</gene>
<comment type="caution">
    <text evidence="2">The sequence shown here is derived from an EMBL/GenBank/DDBJ whole genome shotgun (WGS) entry which is preliminary data.</text>
</comment>
<keyword evidence="3" id="KW-1185">Reference proteome</keyword>
<name>A0A8J3L657_9ACTN</name>
<feature type="transmembrane region" description="Helical" evidence="1">
    <location>
        <begin position="88"/>
        <end position="109"/>
    </location>
</feature>
<evidence type="ECO:0000313" key="2">
    <source>
        <dbReference type="EMBL" id="GIG15117.1"/>
    </source>
</evidence>
<dbReference type="Proteomes" id="UP000660339">
    <property type="component" value="Unassembled WGS sequence"/>
</dbReference>
<organism evidence="2 3">
    <name type="scientific">Catellatospora methionotrophica</name>
    <dbReference type="NCBI Taxonomy" id="121620"/>
    <lineage>
        <taxon>Bacteria</taxon>
        <taxon>Bacillati</taxon>
        <taxon>Actinomycetota</taxon>
        <taxon>Actinomycetes</taxon>
        <taxon>Micromonosporales</taxon>
        <taxon>Micromonosporaceae</taxon>
        <taxon>Catellatospora</taxon>
    </lineage>
</organism>
<feature type="transmembrane region" description="Helical" evidence="1">
    <location>
        <begin position="6"/>
        <end position="25"/>
    </location>
</feature>